<feature type="region of interest" description="Disordered" evidence="2">
    <location>
        <begin position="51"/>
        <end position="70"/>
    </location>
</feature>
<feature type="coiled-coil region" evidence="1">
    <location>
        <begin position="3"/>
        <end position="33"/>
    </location>
</feature>
<gene>
    <name evidence="3" type="ORF">AB6A40_004773</name>
</gene>
<evidence type="ECO:0000256" key="2">
    <source>
        <dbReference type="SAM" id="MobiDB-lite"/>
    </source>
</evidence>
<proteinExistence type="predicted"/>
<keyword evidence="1" id="KW-0175">Coiled coil</keyword>
<dbReference type="Proteomes" id="UP001608902">
    <property type="component" value="Unassembled WGS sequence"/>
</dbReference>
<keyword evidence="4" id="KW-1185">Reference proteome</keyword>
<reference evidence="3 4" key="1">
    <citation type="submission" date="2024-08" db="EMBL/GenBank/DDBJ databases">
        <title>Gnathostoma spinigerum genome.</title>
        <authorList>
            <person name="Gonzalez-Bertolin B."/>
            <person name="Monzon S."/>
            <person name="Zaballos A."/>
            <person name="Jimenez P."/>
            <person name="Dekumyoy P."/>
            <person name="Varona S."/>
            <person name="Cuesta I."/>
            <person name="Sumanam S."/>
            <person name="Adisakwattana P."/>
            <person name="Gasser R.B."/>
            <person name="Hernandez-Gonzalez A."/>
            <person name="Young N.D."/>
            <person name="Perteguer M.J."/>
        </authorList>
    </citation>
    <scope>NUCLEOTIDE SEQUENCE [LARGE SCALE GENOMIC DNA]</scope>
    <source>
        <strain evidence="3">AL3</strain>
        <tissue evidence="3">Liver</tissue>
    </source>
</reference>
<dbReference type="AlphaFoldDB" id="A0ABD6EL78"/>
<dbReference type="EMBL" id="JBGFUD010002832">
    <property type="protein sequence ID" value="MFH4978064.1"/>
    <property type="molecule type" value="Genomic_DNA"/>
</dbReference>
<feature type="compositionally biased region" description="Basic and acidic residues" evidence="2">
    <location>
        <begin position="54"/>
        <end position="70"/>
    </location>
</feature>
<sequence length="70" mass="8576">MQAAHLYRRLANLEREEKALQKYYIELTSMRRELELEAYRIRKLYRQVAENVDTNDHEFPENSERDSTEN</sequence>
<comment type="caution">
    <text evidence="3">The sequence shown here is derived from an EMBL/GenBank/DDBJ whole genome shotgun (WGS) entry which is preliminary data.</text>
</comment>
<name>A0ABD6EL78_9BILA</name>
<evidence type="ECO:0000313" key="4">
    <source>
        <dbReference type="Proteomes" id="UP001608902"/>
    </source>
</evidence>
<evidence type="ECO:0000256" key="1">
    <source>
        <dbReference type="SAM" id="Coils"/>
    </source>
</evidence>
<organism evidence="3 4">
    <name type="scientific">Gnathostoma spinigerum</name>
    <dbReference type="NCBI Taxonomy" id="75299"/>
    <lineage>
        <taxon>Eukaryota</taxon>
        <taxon>Metazoa</taxon>
        <taxon>Ecdysozoa</taxon>
        <taxon>Nematoda</taxon>
        <taxon>Chromadorea</taxon>
        <taxon>Rhabditida</taxon>
        <taxon>Spirurina</taxon>
        <taxon>Gnathostomatomorpha</taxon>
        <taxon>Gnathostomatoidea</taxon>
        <taxon>Gnathostomatidae</taxon>
        <taxon>Gnathostoma</taxon>
    </lineage>
</organism>
<protein>
    <submittedName>
        <fullName evidence="3">Uncharacterized protein</fullName>
    </submittedName>
</protein>
<evidence type="ECO:0000313" key="3">
    <source>
        <dbReference type="EMBL" id="MFH4978064.1"/>
    </source>
</evidence>
<accession>A0ABD6EL78</accession>